<name>A0A4Y8VQC9_9BACT</name>
<gene>
    <name evidence="1" type="ORF">EXN75_05540</name>
</gene>
<evidence type="ECO:0000313" key="1">
    <source>
        <dbReference type="EMBL" id="TFH82799.1"/>
    </source>
</evidence>
<comment type="caution">
    <text evidence="1">The sequence shown here is derived from an EMBL/GenBank/DDBJ whole genome shotgun (WGS) entry which is preliminary data.</text>
</comment>
<dbReference type="OrthoDB" id="1082080at2"/>
<sequence length="215" mass="25301">MSEENKKKELTREQKLAIEEKAIQALLDMGVKFSVPLKMEIKTQPKRISWWNRHFPNHQIIWHDDRFPKDWDVSIEDIPEADRQNMQTVYLRRFYVKPLYLGTIDRIRAEYLNIEFDEEKIQVAPGAESKKLFKYIPTMAKIAAMAVINDKRVTDPENEDVKELQAFFIEHLTVNTLSRLVSIISQMMNTVGFTNSIRSIVELPQPTKPKQNRVE</sequence>
<reference evidence="1 2" key="1">
    <citation type="submission" date="2019-02" db="EMBL/GenBank/DDBJ databases">
        <title>Draft Genome Sequence of the Prevotella sp. BCRC 81118, Isolated from Human Feces.</title>
        <authorList>
            <person name="Huang C.-H."/>
        </authorList>
    </citation>
    <scope>NUCLEOTIDE SEQUENCE [LARGE SCALE GENOMIC DNA]</scope>
    <source>
        <strain evidence="1 2">BCRC 81118</strain>
    </source>
</reference>
<dbReference type="EMBL" id="SGVY01000010">
    <property type="protein sequence ID" value="TFH82799.1"/>
    <property type="molecule type" value="Genomic_DNA"/>
</dbReference>
<accession>A0A4Y8VQC9</accession>
<protein>
    <submittedName>
        <fullName evidence="1">Uncharacterized protein</fullName>
    </submittedName>
</protein>
<organism evidence="1 2">
    <name type="scientific">Segatella hominis</name>
    <dbReference type="NCBI Taxonomy" id="2518605"/>
    <lineage>
        <taxon>Bacteria</taxon>
        <taxon>Pseudomonadati</taxon>
        <taxon>Bacteroidota</taxon>
        <taxon>Bacteroidia</taxon>
        <taxon>Bacteroidales</taxon>
        <taxon>Prevotellaceae</taxon>
        <taxon>Segatella</taxon>
    </lineage>
</organism>
<evidence type="ECO:0000313" key="2">
    <source>
        <dbReference type="Proteomes" id="UP000297872"/>
    </source>
</evidence>
<dbReference type="Proteomes" id="UP000297872">
    <property type="component" value="Unassembled WGS sequence"/>
</dbReference>
<proteinExistence type="predicted"/>
<dbReference type="AlphaFoldDB" id="A0A4Y8VQC9"/>
<keyword evidence="2" id="KW-1185">Reference proteome</keyword>